<gene>
    <name evidence="2" type="ORF">C7380_1216</name>
</gene>
<keyword evidence="3" id="KW-1185">Reference proteome</keyword>
<dbReference type="Gene3D" id="3.40.630.30">
    <property type="match status" value="1"/>
</dbReference>
<dbReference type="PROSITE" id="PS51186">
    <property type="entry name" value="GNAT"/>
    <property type="match status" value="1"/>
</dbReference>
<dbReference type="EMBL" id="QGGI01000021">
    <property type="protein sequence ID" value="PWJ87876.1"/>
    <property type="molecule type" value="Genomic_DNA"/>
</dbReference>
<feature type="domain" description="N-acetyltransferase" evidence="1">
    <location>
        <begin position="3"/>
        <end position="154"/>
    </location>
</feature>
<dbReference type="RefSeq" id="WP_109606065.1">
    <property type="nucleotide sequence ID" value="NZ_QGGI01000021.1"/>
</dbReference>
<accession>A0AA45C526</accession>
<dbReference type="CDD" id="cd04301">
    <property type="entry name" value="NAT_SF"/>
    <property type="match status" value="1"/>
</dbReference>
<comment type="caution">
    <text evidence="2">The sequence shown here is derived from an EMBL/GenBank/DDBJ whole genome shotgun (WGS) entry which is preliminary data.</text>
</comment>
<reference evidence="2 3" key="1">
    <citation type="submission" date="2018-05" db="EMBL/GenBank/DDBJ databases">
        <title>Genomic Encyclopedia of Type Strains, Phase IV (KMG-IV): sequencing the most valuable type-strain genomes for metagenomic binning, comparative biology and taxonomic classification.</title>
        <authorList>
            <person name="Goeker M."/>
        </authorList>
    </citation>
    <scope>NUCLEOTIDE SEQUENCE [LARGE SCALE GENOMIC DNA]</scope>
    <source>
        <strain evidence="2 3">DSM 24906</strain>
    </source>
</reference>
<dbReference type="InterPro" id="IPR000182">
    <property type="entry name" value="GNAT_dom"/>
</dbReference>
<organism evidence="2 3">
    <name type="scientific">Oceanotoga teriensis</name>
    <dbReference type="NCBI Taxonomy" id="515440"/>
    <lineage>
        <taxon>Bacteria</taxon>
        <taxon>Thermotogati</taxon>
        <taxon>Thermotogota</taxon>
        <taxon>Thermotogae</taxon>
        <taxon>Petrotogales</taxon>
        <taxon>Petrotogaceae</taxon>
        <taxon>Oceanotoga</taxon>
    </lineage>
</organism>
<dbReference type="AlphaFoldDB" id="A0AA45C526"/>
<evidence type="ECO:0000313" key="2">
    <source>
        <dbReference type="EMBL" id="PWJ87876.1"/>
    </source>
</evidence>
<sequence>MKINIRKETIKDYKKVETVAREAFWNLYFPGCCEHYIIHKMRNHPDFIEDLSFIIEVDDEIIGGIFFAKAKIISNNKEYDAINFGPVFIHPKYHRMGIGRKLITHSIELAKKMGHRAILILGNPKHYETYGFLGGKHYNISMPDGKFYKGLLVLPLYENALKNISGYVSFSEVFEINDDEVDSFDKNFDYKEKKYQESQKEFEKTSTMLDD</sequence>
<dbReference type="SUPFAM" id="SSF55729">
    <property type="entry name" value="Acyl-CoA N-acyltransferases (Nat)"/>
    <property type="match status" value="1"/>
</dbReference>
<dbReference type="GO" id="GO:0016747">
    <property type="term" value="F:acyltransferase activity, transferring groups other than amino-acyl groups"/>
    <property type="evidence" value="ECO:0007669"/>
    <property type="project" value="InterPro"/>
</dbReference>
<dbReference type="Proteomes" id="UP000245921">
    <property type="component" value="Unassembled WGS sequence"/>
</dbReference>
<name>A0AA45C526_9BACT</name>
<evidence type="ECO:0000259" key="1">
    <source>
        <dbReference type="PROSITE" id="PS51186"/>
    </source>
</evidence>
<dbReference type="InterPro" id="IPR016181">
    <property type="entry name" value="Acyl_CoA_acyltransferase"/>
</dbReference>
<evidence type="ECO:0000313" key="3">
    <source>
        <dbReference type="Proteomes" id="UP000245921"/>
    </source>
</evidence>
<proteinExistence type="predicted"/>
<protein>
    <submittedName>
        <fullName evidence="2">N-acetyltransferase YhbS</fullName>
    </submittedName>
</protein>
<dbReference type="Pfam" id="PF00583">
    <property type="entry name" value="Acetyltransf_1"/>
    <property type="match status" value="1"/>
</dbReference>